<dbReference type="PANTHER" id="PTHR33164:SF104">
    <property type="entry name" value="TRANSCRIPTIONAL REGULATORY PROTEIN"/>
    <property type="match status" value="1"/>
</dbReference>
<dbReference type="EMBL" id="LT629772">
    <property type="protein sequence ID" value="SDT37917.1"/>
    <property type="molecule type" value="Genomic_DNA"/>
</dbReference>
<dbReference type="PRINTS" id="PR00598">
    <property type="entry name" value="HTHMARR"/>
</dbReference>
<reference evidence="2 3" key="1">
    <citation type="submission" date="2016-10" db="EMBL/GenBank/DDBJ databases">
        <authorList>
            <person name="de Groot N.N."/>
        </authorList>
    </citation>
    <scope>NUCLEOTIDE SEQUENCE [LARGE SCALE GENOMIC DNA]</scope>
    <source>
        <strain evidence="2 3">DSM 21800</strain>
    </source>
</reference>
<dbReference type="Proteomes" id="UP000199103">
    <property type="component" value="Chromosome I"/>
</dbReference>
<dbReference type="PANTHER" id="PTHR33164">
    <property type="entry name" value="TRANSCRIPTIONAL REGULATOR, MARR FAMILY"/>
    <property type="match status" value="1"/>
</dbReference>
<keyword evidence="2" id="KW-0238">DNA-binding</keyword>
<keyword evidence="3" id="KW-1185">Reference proteome</keyword>
<dbReference type="GO" id="GO:0003700">
    <property type="term" value="F:DNA-binding transcription factor activity"/>
    <property type="evidence" value="ECO:0007669"/>
    <property type="project" value="InterPro"/>
</dbReference>
<dbReference type="GO" id="GO:0006950">
    <property type="term" value="P:response to stress"/>
    <property type="evidence" value="ECO:0007669"/>
    <property type="project" value="TreeGrafter"/>
</dbReference>
<organism evidence="2 3">
    <name type="scientific">Microlunatus soli</name>
    <dbReference type="NCBI Taxonomy" id="630515"/>
    <lineage>
        <taxon>Bacteria</taxon>
        <taxon>Bacillati</taxon>
        <taxon>Actinomycetota</taxon>
        <taxon>Actinomycetes</taxon>
        <taxon>Propionibacteriales</taxon>
        <taxon>Propionibacteriaceae</taxon>
        <taxon>Microlunatus</taxon>
    </lineage>
</organism>
<dbReference type="InterPro" id="IPR000835">
    <property type="entry name" value="HTH_MarR-typ"/>
</dbReference>
<proteinExistence type="predicted"/>
<dbReference type="InterPro" id="IPR036390">
    <property type="entry name" value="WH_DNA-bd_sf"/>
</dbReference>
<evidence type="ECO:0000313" key="2">
    <source>
        <dbReference type="EMBL" id="SDT37917.1"/>
    </source>
</evidence>
<protein>
    <submittedName>
        <fullName evidence="2">DNA-binding transcriptional regulator, MarR family</fullName>
    </submittedName>
</protein>
<accession>A0A1H1ZWH6</accession>
<dbReference type="STRING" id="630515.SAMN04489812_5496"/>
<dbReference type="InterPro" id="IPR036388">
    <property type="entry name" value="WH-like_DNA-bd_sf"/>
</dbReference>
<dbReference type="PROSITE" id="PS50995">
    <property type="entry name" value="HTH_MARR_2"/>
    <property type="match status" value="1"/>
</dbReference>
<dbReference type="OrthoDB" id="3726624at2"/>
<dbReference type="AlphaFoldDB" id="A0A1H1ZWH6"/>
<dbReference type="Gene3D" id="1.10.10.10">
    <property type="entry name" value="Winged helix-like DNA-binding domain superfamily/Winged helix DNA-binding domain"/>
    <property type="match status" value="1"/>
</dbReference>
<dbReference type="SMART" id="SM00347">
    <property type="entry name" value="HTH_MARR"/>
    <property type="match status" value="1"/>
</dbReference>
<gene>
    <name evidence="2" type="ORF">SAMN04489812_5496</name>
</gene>
<dbReference type="SUPFAM" id="SSF46785">
    <property type="entry name" value="Winged helix' DNA-binding domain"/>
    <property type="match status" value="1"/>
</dbReference>
<evidence type="ECO:0000313" key="3">
    <source>
        <dbReference type="Proteomes" id="UP000199103"/>
    </source>
</evidence>
<dbReference type="GO" id="GO:0003677">
    <property type="term" value="F:DNA binding"/>
    <property type="evidence" value="ECO:0007669"/>
    <property type="project" value="UniProtKB-KW"/>
</dbReference>
<evidence type="ECO:0000259" key="1">
    <source>
        <dbReference type="PROSITE" id="PS50995"/>
    </source>
</evidence>
<dbReference type="InterPro" id="IPR039422">
    <property type="entry name" value="MarR/SlyA-like"/>
</dbReference>
<name>A0A1H1ZWH6_9ACTN</name>
<sequence>MTTRTARTDFADEHLNRWSDLFTESGFDREVEGALVRMDRLTRLSDDGLRVLLADDPLSHEEFKTLHHLIGGVNRDVPATPAQLASRAGVTRAGMTSRIERLVRNGLVTRSEDPHDRRSVLIAVTPAGRAAWKRIVHRWGEHEQGLFAGLTTAELKRLNALLRKAFIALDRGAEQQAAEGEGDE</sequence>
<feature type="domain" description="HTH marR-type" evidence="1">
    <location>
        <begin position="28"/>
        <end position="167"/>
    </location>
</feature>
<dbReference type="RefSeq" id="WP_091529652.1">
    <property type="nucleotide sequence ID" value="NZ_LT629772.1"/>
</dbReference>
<dbReference type="Pfam" id="PF12802">
    <property type="entry name" value="MarR_2"/>
    <property type="match status" value="1"/>
</dbReference>